<dbReference type="GO" id="GO:0003700">
    <property type="term" value="F:DNA-binding transcription factor activity"/>
    <property type="evidence" value="ECO:0007669"/>
    <property type="project" value="TreeGrafter"/>
</dbReference>
<comment type="caution">
    <text evidence="6">The sequence shown here is derived from an EMBL/GenBank/DDBJ whole genome shotgun (WGS) entry which is preliminary data.</text>
</comment>
<dbReference type="GO" id="GO:0000976">
    <property type="term" value="F:transcription cis-regulatory region binding"/>
    <property type="evidence" value="ECO:0007669"/>
    <property type="project" value="TreeGrafter"/>
</dbReference>
<sequence length="220" mass="23178">MQRVTDAPLSLRERKKRATRAALSEAALRLAAEHGAEHVTVEAISDAVGVSPRTFFNYFDSRDDAFTMIDAESAQRVRDAVMAAPPAVSALDAVTGALADELAQLGARQDVWALHAEVLRRSPDLLARTMGAHMADELELAAAIARRVGARRDGAARDGAARDGASPDLYPHLLAAAAGTAVRVSVEHWSRHAGEEPLPAVFRGACAHLAAGLPDPPTGA</sequence>
<evidence type="ECO:0000256" key="2">
    <source>
        <dbReference type="ARBA" id="ARBA00023125"/>
    </source>
</evidence>
<keyword evidence="8" id="KW-1185">Reference proteome</keyword>
<dbReference type="InterPro" id="IPR041347">
    <property type="entry name" value="MftR_C"/>
</dbReference>
<dbReference type="InterPro" id="IPR009057">
    <property type="entry name" value="Homeodomain-like_sf"/>
</dbReference>
<protein>
    <submittedName>
        <fullName evidence="6">TetR family transcriptional regulator</fullName>
    </submittedName>
</protein>
<dbReference type="OrthoDB" id="8688418at2"/>
<dbReference type="PANTHER" id="PTHR30055:SF238">
    <property type="entry name" value="MYCOFACTOCIN BIOSYNTHESIS TRANSCRIPTIONAL REGULATOR MFTR-RELATED"/>
    <property type="match status" value="1"/>
</dbReference>
<reference evidence="8 9" key="1">
    <citation type="submission" date="2018-09" db="EMBL/GenBank/DDBJ databases">
        <title>Streptomyces sp. nov. DS1-2, an endophytic actinomycete isolated from roots of Dendrobium scabrilingue.</title>
        <authorList>
            <person name="Kuncharoen N."/>
            <person name="Kudo T."/>
            <person name="Ohkuma M."/>
            <person name="Yuki M."/>
            <person name="Tanasupawat S."/>
        </authorList>
    </citation>
    <scope>NUCLEOTIDE SEQUENCE [LARGE SCALE GENOMIC DNA]</scope>
    <source>
        <strain evidence="6 9">AZ1-7</strain>
        <strain evidence="7 8">DS1-2</strain>
    </source>
</reference>
<dbReference type="Pfam" id="PF17754">
    <property type="entry name" value="TetR_C_14"/>
    <property type="match status" value="1"/>
</dbReference>
<keyword evidence="1" id="KW-0805">Transcription regulation</keyword>
<keyword evidence="2 4" id="KW-0238">DNA-binding</keyword>
<evidence type="ECO:0000256" key="3">
    <source>
        <dbReference type="ARBA" id="ARBA00023163"/>
    </source>
</evidence>
<gene>
    <name evidence="7" type="ORF">D7318_09660</name>
    <name evidence="6" type="ORF">D7319_08485</name>
</gene>
<evidence type="ECO:0000313" key="8">
    <source>
        <dbReference type="Proteomes" id="UP000268652"/>
    </source>
</evidence>
<dbReference type="InterPro" id="IPR050109">
    <property type="entry name" value="HTH-type_TetR-like_transc_reg"/>
</dbReference>
<feature type="DNA-binding region" description="H-T-H motif" evidence="4">
    <location>
        <begin position="40"/>
        <end position="59"/>
    </location>
</feature>
<organism evidence="6 9">
    <name type="scientific">Streptomyces radicis</name>
    <dbReference type="NCBI Taxonomy" id="1750517"/>
    <lineage>
        <taxon>Bacteria</taxon>
        <taxon>Bacillati</taxon>
        <taxon>Actinomycetota</taxon>
        <taxon>Actinomycetes</taxon>
        <taxon>Kitasatosporales</taxon>
        <taxon>Streptomycetaceae</taxon>
        <taxon>Streptomyces</taxon>
    </lineage>
</organism>
<evidence type="ECO:0000313" key="6">
    <source>
        <dbReference type="EMBL" id="RKN10651.1"/>
    </source>
</evidence>
<keyword evidence="3" id="KW-0804">Transcription</keyword>
<dbReference type="EMBL" id="RBDY01000005">
    <property type="protein sequence ID" value="RKN24911.1"/>
    <property type="molecule type" value="Genomic_DNA"/>
</dbReference>
<name>A0A3A9WBF6_9ACTN</name>
<dbReference type="Proteomes" id="UP000275024">
    <property type="component" value="Unassembled WGS sequence"/>
</dbReference>
<dbReference type="Proteomes" id="UP000268652">
    <property type="component" value="Unassembled WGS sequence"/>
</dbReference>
<feature type="domain" description="HTH tetR-type" evidence="5">
    <location>
        <begin position="17"/>
        <end position="77"/>
    </location>
</feature>
<dbReference type="PROSITE" id="PS50977">
    <property type="entry name" value="HTH_TETR_2"/>
    <property type="match status" value="1"/>
</dbReference>
<evidence type="ECO:0000259" key="5">
    <source>
        <dbReference type="PROSITE" id="PS50977"/>
    </source>
</evidence>
<evidence type="ECO:0000256" key="4">
    <source>
        <dbReference type="PROSITE-ProRule" id="PRU00335"/>
    </source>
</evidence>
<evidence type="ECO:0000313" key="9">
    <source>
        <dbReference type="Proteomes" id="UP000275024"/>
    </source>
</evidence>
<proteinExistence type="predicted"/>
<dbReference type="Pfam" id="PF00440">
    <property type="entry name" value="TetR_N"/>
    <property type="match status" value="1"/>
</dbReference>
<dbReference type="InterPro" id="IPR001647">
    <property type="entry name" value="HTH_TetR"/>
</dbReference>
<evidence type="ECO:0000313" key="7">
    <source>
        <dbReference type="EMBL" id="RKN24911.1"/>
    </source>
</evidence>
<dbReference type="SUPFAM" id="SSF46689">
    <property type="entry name" value="Homeodomain-like"/>
    <property type="match status" value="1"/>
</dbReference>
<dbReference type="Gene3D" id="1.10.357.10">
    <property type="entry name" value="Tetracycline Repressor, domain 2"/>
    <property type="match status" value="1"/>
</dbReference>
<dbReference type="EMBL" id="RBDX01000005">
    <property type="protein sequence ID" value="RKN10651.1"/>
    <property type="molecule type" value="Genomic_DNA"/>
</dbReference>
<dbReference type="AlphaFoldDB" id="A0A3A9WBF6"/>
<dbReference type="PANTHER" id="PTHR30055">
    <property type="entry name" value="HTH-TYPE TRANSCRIPTIONAL REGULATOR RUTR"/>
    <property type="match status" value="1"/>
</dbReference>
<accession>A0A3A9WBF6</accession>
<evidence type="ECO:0000256" key="1">
    <source>
        <dbReference type="ARBA" id="ARBA00023015"/>
    </source>
</evidence>